<evidence type="ECO:0000256" key="2">
    <source>
        <dbReference type="ARBA" id="ARBA00005263"/>
    </source>
</evidence>
<evidence type="ECO:0000313" key="8">
    <source>
        <dbReference type="EMBL" id="CAE0351337.1"/>
    </source>
</evidence>
<gene>
    <name evidence="8" type="ORF">EHAR0213_LOCUS10251</name>
</gene>
<dbReference type="GO" id="GO:0006886">
    <property type="term" value="P:intracellular protein transport"/>
    <property type="evidence" value="ECO:0007669"/>
    <property type="project" value="InterPro"/>
</dbReference>
<feature type="region of interest" description="Disordered" evidence="7">
    <location>
        <begin position="1"/>
        <end position="56"/>
    </location>
</feature>
<sequence>MDNDFGFGDDSDHGNDGVHIEQEDEYAYGSQANKNNFDYNDEEEAHAQRFDDGDENQQTFWNQEFSGQNSNAPGGQVVVAKQDKPKVGQAFEAPLTPEEEARVSEVQLELKARMQRLVEKEANEESEKRAAKDKAKKELKKWYEDKERDRVAKSKQNKEEEWAFLQQRDDHKRSKNKWEKIIDNVEINPSKYLGTKDVTRMRQSMLARKADIKAQGPSDE</sequence>
<keyword evidence="4 6" id="KW-0168">Coated pit</keyword>
<dbReference type="GO" id="GO:0030130">
    <property type="term" value="C:clathrin coat of trans-Golgi network vesicle"/>
    <property type="evidence" value="ECO:0007669"/>
    <property type="project" value="InterPro"/>
</dbReference>
<evidence type="ECO:0000256" key="5">
    <source>
        <dbReference type="ARBA" id="ARBA00023329"/>
    </source>
</evidence>
<organism evidence="8">
    <name type="scientific">Euplotes harpa</name>
    <dbReference type="NCBI Taxonomy" id="151035"/>
    <lineage>
        <taxon>Eukaryota</taxon>
        <taxon>Sar</taxon>
        <taxon>Alveolata</taxon>
        <taxon>Ciliophora</taxon>
        <taxon>Intramacronucleata</taxon>
        <taxon>Spirotrichea</taxon>
        <taxon>Hypotrichia</taxon>
        <taxon>Euplotida</taxon>
        <taxon>Euplotidae</taxon>
        <taxon>Euplotes</taxon>
    </lineage>
</organism>
<comment type="similarity">
    <text evidence="2 6">Belongs to the clathrin light chain family.</text>
</comment>
<feature type="compositionally biased region" description="Basic and acidic residues" evidence="7">
    <location>
        <begin position="10"/>
        <end position="21"/>
    </location>
</feature>
<protein>
    <recommendedName>
        <fullName evidence="6">Clathrin light chain</fullName>
    </recommendedName>
</protein>
<feature type="region of interest" description="Disordered" evidence="7">
    <location>
        <begin position="119"/>
        <end position="175"/>
    </location>
</feature>
<dbReference type="InterPro" id="IPR000996">
    <property type="entry name" value="Clathrin_L-chain"/>
</dbReference>
<dbReference type="GO" id="GO:0005198">
    <property type="term" value="F:structural molecule activity"/>
    <property type="evidence" value="ECO:0007669"/>
    <property type="project" value="InterPro"/>
</dbReference>
<dbReference type="Pfam" id="PF01086">
    <property type="entry name" value="Clathrin_lg_ch"/>
    <property type="match status" value="1"/>
</dbReference>
<name>A0A7S3NB89_9SPIT</name>
<dbReference type="GO" id="GO:0016192">
    <property type="term" value="P:vesicle-mediated transport"/>
    <property type="evidence" value="ECO:0007669"/>
    <property type="project" value="InterPro"/>
</dbReference>
<proteinExistence type="inferred from homology"/>
<keyword evidence="5 6" id="KW-0968">Cytoplasmic vesicle</keyword>
<comment type="function">
    <text evidence="6">Clathrin is the major protein of the polyhedral coat of coated pits and vesicles.</text>
</comment>
<evidence type="ECO:0000256" key="6">
    <source>
        <dbReference type="RuleBase" id="RU363137"/>
    </source>
</evidence>
<evidence type="ECO:0000256" key="7">
    <source>
        <dbReference type="SAM" id="MobiDB-lite"/>
    </source>
</evidence>
<accession>A0A7S3NB89</accession>
<evidence type="ECO:0000256" key="3">
    <source>
        <dbReference type="ARBA" id="ARBA00023136"/>
    </source>
</evidence>
<dbReference type="EMBL" id="HBII01024796">
    <property type="protein sequence ID" value="CAE0351337.1"/>
    <property type="molecule type" value="Transcribed_RNA"/>
</dbReference>
<keyword evidence="3 6" id="KW-0472">Membrane</keyword>
<dbReference type="GO" id="GO:0030132">
    <property type="term" value="C:clathrin coat of coated pit"/>
    <property type="evidence" value="ECO:0007669"/>
    <property type="project" value="InterPro"/>
</dbReference>
<comment type="subcellular location">
    <subcellularLocation>
        <location evidence="1 6">Cytoplasmic vesicle membrane</location>
        <topology evidence="1 6">Peripheral membrane protein</topology>
        <orientation evidence="1 6">Cytoplasmic side</orientation>
    </subcellularLocation>
    <subcellularLocation>
        <location evidence="6">Membrane</location>
        <location evidence="6">Coated pit</location>
        <topology evidence="6">Peripheral membrane protein</topology>
        <orientation evidence="6">Cytoplasmic side</orientation>
    </subcellularLocation>
    <text evidence="6">Cytoplasmic face of coated pits and vesicles.</text>
</comment>
<evidence type="ECO:0000256" key="4">
    <source>
        <dbReference type="ARBA" id="ARBA00023176"/>
    </source>
</evidence>
<evidence type="ECO:0000256" key="1">
    <source>
        <dbReference type="ARBA" id="ARBA00004180"/>
    </source>
</evidence>
<dbReference type="AlphaFoldDB" id="A0A7S3NB89"/>
<reference evidence="8" key="1">
    <citation type="submission" date="2021-01" db="EMBL/GenBank/DDBJ databases">
        <authorList>
            <person name="Corre E."/>
            <person name="Pelletier E."/>
            <person name="Niang G."/>
            <person name="Scheremetjew M."/>
            <person name="Finn R."/>
            <person name="Kale V."/>
            <person name="Holt S."/>
            <person name="Cochrane G."/>
            <person name="Meng A."/>
            <person name="Brown T."/>
            <person name="Cohen L."/>
        </authorList>
    </citation>
    <scope>NUCLEOTIDE SEQUENCE</scope>
    <source>
        <strain evidence="8">FSP1.4</strain>
    </source>
</reference>